<dbReference type="RefSeq" id="WP_114789273.1">
    <property type="nucleotide sequence ID" value="NZ_CP139960.1"/>
</dbReference>
<feature type="domain" description="Outer membrane protein beta-barrel" evidence="1">
    <location>
        <begin position="24"/>
        <end position="207"/>
    </location>
</feature>
<reference evidence="2 3" key="1">
    <citation type="submission" date="2023-12" db="EMBL/GenBank/DDBJ databases">
        <title>Genome sequencing and assembly of bacterial species from a model synthetic community.</title>
        <authorList>
            <person name="Hogle S.L."/>
        </authorList>
    </citation>
    <scope>NUCLEOTIDE SEQUENCE [LARGE SCALE GENOMIC DNA]</scope>
    <source>
        <strain evidence="2 3">HAMBI_3031</strain>
    </source>
</reference>
<dbReference type="Proteomes" id="UP001325680">
    <property type="component" value="Chromosome"/>
</dbReference>
<sequence>MRLRPFLLVLMLTSFLGIFGSAKAQLGVRAGFNAYNVISRDGNGNELYGDPKLNPGFHVGVTYDYLIANNFYVQPAVLFSTKGYRIKNVGETASFESYMNPYYIEMPVNILYAPRLGKGRLLLGAGPYIAYGIGGRGQNYDKKIEEGVVVRNDQSANLQFLDDVADLKEGKWAYGKTWDYGVQILEGYEFNDRLSFQVNAQLGLANIYPDNKGVTSTNKLRNIGFGLSVGYIF</sequence>
<dbReference type="InterPro" id="IPR025665">
    <property type="entry name" value="Beta-barrel_OMP_2"/>
</dbReference>
<keyword evidence="3" id="KW-1185">Reference proteome</keyword>
<dbReference type="Pfam" id="PF13568">
    <property type="entry name" value="OMP_b-brl_2"/>
    <property type="match status" value="1"/>
</dbReference>
<protein>
    <submittedName>
        <fullName evidence="2">Porin family protein</fullName>
    </submittedName>
</protein>
<proteinExistence type="predicted"/>
<organism evidence="2 3">
    <name type="scientific">Niabella yanshanensis</name>
    <dbReference type="NCBI Taxonomy" id="577386"/>
    <lineage>
        <taxon>Bacteria</taxon>
        <taxon>Pseudomonadati</taxon>
        <taxon>Bacteroidota</taxon>
        <taxon>Chitinophagia</taxon>
        <taxon>Chitinophagales</taxon>
        <taxon>Chitinophagaceae</taxon>
        <taxon>Niabella</taxon>
    </lineage>
</organism>
<name>A0ABZ0WCV4_9BACT</name>
<evidence type="ECO:0000313" key="3">
    <source>
        <dbReference type="Proteomes" id="UP001325680"/>
    </source>
</evidence>
<accession>A0ABZ0WCV4</accession>
<evidence type="ECO:0000313" key="2">
    <source>
        <dbReference type="EMBL" id="WQD39872.1"/>
    </source>
</evidence>
<evidence type="ECO:0000259" key="1">
    <source>
        <dbReference type="Pfam" id="PF13568"/>
    </source>
</evidence>
<dbReference type="EMBL" id="CP139960">
    <property type="protein sequence ID" value="WQD39872.1"/>
    <property type="molecule type" value="Genomic_DNA"/>
</dbReference>
<gene>
    <name evidence="2" type="ORF">U0035_06880</name>
</gene>